<keyword evidence="2" id="KW-1185">Reference proteome</keyword>
<evidence type="ECO:0000313" key="2">
    <source>
        <dbReference type="Proteomes" id="UP001295684"/>
    </source>
</evidence>
<organism evidence="1 2">
    <name type="scientific">Euplotes crassus</name>
    <dbReference type="NCBI Taxonomy" id="5936"/>
    <lineage>
        <taxon>Eukaryota</taxon>
        <taxon>Sar</taxon>
        <taxon>Alveolata</taxon>
        <taxon>Ciliophora</taxon>
        <taxon>Intramacronucleata</taxon>
        <taxon>Spirotrichea</taxon>
        <taxon>Hypotrichia</taxon>
        <taxon>Euplotida</taxon>
        <taxon>Euplotidae</taxon>
        <taxon>Moneuplotes</taxon>
    </lineage>
</organism>
<dbReference type="EMBL" id="CAMPGE010016708">
    <property type="protein sequence ID" value="CAI2375244.1"/>
    <property type="molecule type" value="Genomic_DNA"/>
</dbReference>
<evidence type="ECO:0000313" key="1">
    <source>
        <dbReference type="EMBL" id="CAI2375244.1"/>
    </source>
</evidence>
<dbReference type="AlphaFoldDB" id="A0AAD2CZ72"/>
<reference evidence="1" key="1">
    <citation type="submission" date="2023-07" db="EMBL/GenBank/DDBJ databases">
        <authorList>
            <consortium name="AG Swart"/>
            <person name="Singh M."/>
            <person name="Singh A."/>
            <person name="Seah K."/>
            <person name="Emmerich C."/>
        </authorList>
    </citation>
    <scope>NUCLEOTIDE SEQUENCE</scope>
    <source>
        <strain evidence="1">DP1</strain>
    </source>
</reference>
<proteinExistence type="predicted"/>
<dbReference type="Proteomes" id="UP001295684">
    <property type="component" value="Unassembled WGS sequence"/>
</dbReference>
<sequence>MDKLIYEEENLSEEFLDENASAATLNMSPHIDRNMCGSSFHFSSALTKAIKKEGLPGSKSACKKLPLKGSEIEMPQDFQSYVKMRNNQSTQRSSLKEDIKGLLQKAIRIRSSSYYDPASPYSGKVQDKQQVKRRTTKLITMKEIKAAVNNWP</sequence>
<protein>
    <submittedName>
        <fullName evidence="1">Uncharacterized protein</fullName>
    </submittedName>
</protein>
<accession>A0AAD2CZ72</accession>
<name>A0AAD2CZ72_EUPCR</name>
<comment type="caution">
    <text evidence="1">The sequence shown here is derived from an EMBL/GenBank/DDBJ whole genome shotgun (WGS) entry which is preliminary data.</text>
</comment>
<gene>
    <name evidence="1" type="ORF">ECRASSUSDP1_LOCUS16606</name>
</gene>